<reference evidence="3 4" key="1">
    <citation type="submission" date="2020-10" db="EMBL/GenBank/DDBJ databases">
        <title>Identification of Nocardia species via Next-generation sequencing and recognition of intraspecies genetic diversity.</title>
        <authorList>
            <person name="Li P."/>
            <person name="Li P."/>
            <person name="Lu B."/>
        </authorList>
    </citation>
    <scope>NUCLEOTIDE SEQUENCE [LARGE SCALE GENOMIC DNA]</scope>
    <source>
        <strain evidence="3 4">BJ06-0157</strain>
    </source>
</reference>
<dbReference type="SUPFAM" id="SSF53098">
    <property type="entry name" value="Ribonuclease H-like"/>
    <property type="match status" value="1"/>
</dbReference>
<accession>A0ABS0D1X8</accession>
<gene>
    <name evidence="3" type="ORF">IU459_35800</name>
</gene>
<dbReference type="Pfam" id="PF13276">
    <property type="entry name" value="HTH_21"/>
    <property type="match status" value="1"/>
</dbReference>
<dbReference type="Proteomes" id="UP000702209">
    <property type="component" value="Unassembled WGS sequence"/>
</dbReference>
<dbReference type="InterPro" id="IPR025948">
    <property type="entry name" value="HTH-like_dom"/>
</dbReference>
<comment type="caution">
    <text evidence="3">The sequence shown here is derived from an EMBL/GenBank/DDBJ whole genome shotgun (WGS) entry which is preliminary data.</text>
</comment>
<evidence type="ECO:0000259" key="2">
    <source>
        <dbReference type="PROSITE" id="PS50994"/>
    </source>
</evidence>
<dbReference type="Pfam" id="PF00665">
    <property type="entry name" value="rve"/>
    <property type="match status" value="1"/>
</dbReference>
<evidence type="ECO:0000256" key="1">
    <source>
        <dbReference type="ARBA" id="ARBA00002286"/>
    </source>
</evidence>
<sequence length="306" mass="33822">MTVARFIASQRTEHGVPHTVACRALDVSESWFYKWNDRPPTPRQQRREQLIGAIEQIFRDSGNTYGSPRVGEELREAGWRVSDNTIAAIMTENGWAARKLPKRRSLTRQGKRPVARDLVRRQFTAVAPDVLWVGDVTEIPTAEGKLFLATVEDRFSGRLLGYATGAHHDAELTCAALRMAAVTRGGFDAVDGVIFHSDRGSEYTAAALGRLCRVFGVVQSMGRVGSALDNSPAEAFNSTLKVEFVHRHRFRTRAEAALRIVTWITGFYNPTRRHSLCGGMSPINYETHRAAARAASAAALSQDKAA</sequence>
<evidence type="ECO:0000313" key="3">
    <source>
        <dbReference type="EMBL" id="MBF6302851.1"/>
    </source>
</evidence>
<organism evidence="3 4">
    <name type="scientific">Nocardia amamiensis</name>
    <dbReference type="NCBI Taxonomy" id="404578"/>
    <lineage>
        <taxon>Bacteria</taxon>
        <taxon>Bacillati</taxon>
        <taxon>Actinomycetota</taxon>
        <taxon>Actinomycetes</taxon>
        <taxon>Mycobacteriales</taxon>
        <taxon>Nocardiaceae</taxon>
        <taxon>Nocardia</taxon>
    </lineage>
</organism>
<comment type="function">
    <text evidence="1">Involved in the transposition of the insertion sequence.</text>
</comment>
<dbReference type="InterPro" id="IPR050900">
    <property type="entry name" value="Transposase_IS3/IS150/IS904"/>
</dbReference>
<dbReference type="InterPro" id="IPR048020">
    <property type="entry name" value="Transpos_IS3"/>
</dbReference>
<dbReference type="RefSeq" id="WP_195134032.1">
    <property type="nucleotide sequence ID" value="NZ_JADLQX010000065.1"/>
</dbReference>
<dbReference type="PANTHER" id="PTHR46889:SF4">
    <property type="entry name" value="TRANSPOSASE INSO FOR INSERTION SEQUENCE ELEMENT IS911B-RELATED"/>
    <property type="match status" value="1"/>
</dbReference>
<feature type="domain" description="Integrase catalytic" evidence="2">
    <location>
        <begin position="124"/>
        <end position="290"/>
    </location>
</feature>
<protein>
    <submittedName>
        <fullName evidence="3">IS3 family transposase</fullName>
    </submittedName>
</protein>
<proteinExistence type="predicted"/>
<dbReference type="PANTHER" id="PTHR46889">
    <property type="entry name" value="TRANSPOSASE INSF FOR INSERTION SEQUENCE IS3B-RELATED"/>
    <property type="match status" value="1"/>
</dbReference>
<dbReference type="Gene3D" id="3.30.420.10">
    <property type="entry name" value="Ribonuclease H-like superfamily/Ribonuclease H"/>
    <property type="match status" value="1"/>
</dbReference>
<dbReference type="EMBL" id="JADLQX010000065">
    <property type="protein sequence ID" value="MBF6302851.1"/>
    <property type="molecule type" value="Genomic_DNA"/>
</dbReference>
<keyword evidence="4" id="KW-1185">Reference proteome</keyword>
<dbReference type="InterPro" id="IPR036397">
    <property type="entry name" value="RNaseH_sf"/>
</dbReference>
<dbReference type="NCBIfam" id="NF033516">
    <property type="entry name" value="transpos_IS3"/>
    <property type="match status" value="1"/>
</dbReference>
<evidence type="ECO:0000313" key="4">
    <source>
        <dbReference type="Proteomes" id="UP000702209"/>
    </source>
</evidence>
<dbReference type="InterPro" id="IPR001584">
    <property type="entry name" value="Integrase_cat-core"/>
</dbReference>
<name>A0ABS0D1X8_9NOCA</name>
<dbReference type="PROSITE" id="PS50994">
    <property type="entry name" value="INTEGRASE"/>
    <property type="match status" value="1"/>
</dbReference>
<dbReference type="Pfam" id="PF13333">
    <property type="entry name" value="rve_2"/>
    <property type="match status" value="1"/>
</dbReference>
<dbReference type="InterPro" id="IPR012337">
    <property type="entry name" value="RNaseH-like_sf"/>
</dbReference>